<reference evidence="3" key="1">
    <citation type="submission" date="2008-08" db="EMBL/GenBank/DDBJ databases">
        <title>The complete genome sequence of Thermodesulfovibrio yellowstonii strain ATCC 51303 / DSM 11347 / YP87.</title>
        <authorList>
            <person name="Dodson R.J."/>
            <person name="Durkin A.S."/>
            <person name="Wu M."/>
            <person name="Eisen J."/>
            <person name="Sutton G."/>
        </authorList>
    </citation>
    <scope>NUCLEOTIDE SEQUENCE [LARGE SCALE GENOMIC DNA]</scope>
    <source>
        <strain evidence="3">ATCC 51303 / DSM 11347 / YP87</strain>
    </source>
</reference>
<feature type="repeat" description="TPR" evidence="1">
    <location>
        <begin position="106"/>
        <end position="139"/>
    </location>
</feature>
<keyword evidence="3" id="KW-1185">Reference proteome</keyword>
<dbReference type="SUPFAM" id="SSF48452">
    <property type="entry name" value="TPR-like"/>
    <property type="match status" value="1"/>
</dbReference>
<name>B5YJE2_THEYD</name>
<gene>
    <name evidence="2" type="ordered locus">THEYE_A0514</name>
</gene>
<dbReference type="Proteomes" id="UP000000718">
    <property type="component" value="Chromosome"/>
</dbReference>
<dbReference type="KEGG" id="tye:THEYE_A0514"/>
<dbReference type="PATRIC" id="fig|289376.4.peg.508"/>
<sequence length="199" mass="24384">MGKKRAFYDKKDHSKVIGEYYKLFDRYDGTNAKSIKNQLIRLIQKDPYFLDSYLLLYEVLRDEKDFEEAERVLDEAYKKAMELITDKNDKWPDILEWGWLENRHIIRTILNKAISLWENNHMDEALNLFRNLLKTNPNDNVGARYYILAIRMNMSLEKFEKRFDRGGYHDNELPQWFERNYKKFPDEFDWWEKAIKNYE</sequence>
<protein>
    <submittedName>
        <fullName evidence="2">Uncharacterized protein</fullName>
    </submittedName>
</protein>
<dbReference type="InterPro" id="IPR019734">
    <property type="entry name" value="TPR_rpt"/>
</dbReference>
<evidence type="ECO:0000313" key="2">
    <source>
        <dbReference type="EMBL" id="ACI20832.1"/>
    </source>
</evidence>
<accession>B5YJE2</accession>
<organism evidence="2 3">
    <name type="scientific">Thermodesulfovibrio yellowstonii (strain ATCC 51303 / DSM 11347 / YP87)</name>
    <dbReference type="NCBI Taxonomy" id="289376"/>
    <lineage>
        <taxon>Bacteria</taxon>
        <taxon>Pseudomonadati</taxon>
        <taxon>Nitrospirota</taxon>
        <taxon>Thermodesulfovibrionia</taxon>
        <taxon>Thermodesulfovibrionales</taxon>
        <taxon>Thermodesulfovibrionaceae</taxon>
        <taxon>Thermodesulfovibrio</taxon>
    </lineage>
</organism>
<dbReference type="PROSITE" id="PS50005">
    <property type="entry name" value="TPR"/>
    <property type="match status" value="1"/>
</dbReference>
<dbReference type="eggNOG" id="COG3118">
    <property type="taxonomic scope" value="Bacteria"/>
</dbReference>
<dbReference type="STRING" id="289376.THEYE_A0514"/>
<dbReference type="InterPro" id="IPR006994">
    <property type="entry name" value="TCF25/Rqc1"/>
</dbReference>
<reference evidence="2 3" key="2">
    <citation type="journal article" date="2015" name="Genome Announc.">
        <title>Genome Sequence of the Sulfate-Reducing Thermophilic Bacterium Thermodesulfovibrio yellowstonii Strain DSM 11347T (Phylum Nitrospirae).</title>
        <authorList>
            <person name="Bhatnagar S."/>
            <person name="Badger J.H."/>
            <person name="Madupu R."/>
            <person name="Khouri H.M."/>
            <person name="O'Connor E.M."/>
            <person name="Robb F.T."/>
            <person name="Ward N.L."/>
            <person name="Eisen J.A."/>
        </authorList>
    </citation>
    <scope>NUCLEOTIDE SEQUENCE [LARGE SCALE GENOMIC DNA]</scope>
    <source>
        <strain evidence="3">ATCC 51303 / DSM 11347 / YP87</strain>
    </source>
</reference>
<dbReference type="InParanoid" id="B5YJE2"/>
<dbReference type="Gene3D" id="1.25.40.10">
    <property type="entry name" value="Tetratricopeptide repeat domain"/>
    <property type="match status" value="1"/>
</dbReference>
<dbReference type="InterPro" id="IPR011990">
    <property type="entry name" value="TPR-like_helical_dom_sf"/>
</dbReference>
<dbReference type="Pfam" id="PF04910">
    <property type="entry name" value="Tcf25"/>
    <property type="match status" value="1"/>
</dbReference>
<dbReference type="EMBL" id="CP001147">
    <property type="protein sequence ID" value="ACI20832.1"/>
    <property type="molecule type" value="Genomic_DNA"/>
</dbReference>
<evidence type="ECO:0000313" key="3">
    <source>
        <dbReference type="Proteomes" id="UP000000718"/>
    </source>
</evidence>
<proteinExistence type="predicted"/>
<keyword evidence="1" id="KW-0802">TPR repeat</keyword>
<dbReference type="AlphaFoldDB" id="B5YJE2"/>
<dbReference type="EnsemblBacteria" id="ACI20832">
    <property type="protein sequence ID" value="ACI20832"/>
    <property type="gene ID" value="THEYE_A0514"/>
</dbReference>
<dbReference type="OrthoDB" id="6399948at2"/>
<dbReference type="HOGENOM" id="CLU_1458445_0_0_0"/>
<dbReference type="RefSeq" id="WP_012545563.1">
    <property type="nucleotide sequence ID" value="NC_011296.1"/>
</dbReference>
<evidence type="ECO:0000256" key="1">
    <source>
        <dbReference type="PROSITE-ProRule" id="PRU00339"/>
    </source>
</evidence>